<dbReference type="PANTHER" id="PTHR23310:SF77">
    <property type="entry name" value="LD25952P"/>
    <property type="match status" value="1"/>
</dbReference>
<dbReference type="GO" id="GO:0000062">
    <property type="term" value="F:fatty-acyl-CoA binding"/>
    <property type="evidence" value="ECO:0007669"/>
    <property type="project" value="InterPro"/>
</dbReference>
<evidence type="ECO:0000313" key="5">
    <source>
        <dbReference type="Proteomes" id="UP001210925"/>
    </source>
</evidence>
<dbReference type="SUPFAM" id="SSF47027">
    <property type="entry name" value="Acyl-CoA binding protein"/>
    <property type="match status" value="1"/>
</dbReference>
<dbReference type="PROSITE" id="PS51228">
    <property type="entry name" value="ACB_2"/>
    <property type="match status" value="1"/>
</dbReference>
<dbReference type="AlphaFoldDB" id="A0AAD5Y4U0"/>
<gene>
    <name evidence="4" type="primary">ACBD5</name>
    <name evidence="4" type="ORF">HK103_001611</name>
</gene>
<dbReference type="Pfam" id="PF00887">
    <property type="entry name" value="ACBP"/>
    <property type="match status" value="1"/>
</dbReference>
<dbReference type="EMBL" id="JADGKB010000144">
    <property type="protein sequence ID" value="KAJ3252350.1"/>
    <property type="molecule type" value="Genomic_DNA"/>
</dbReference>
<dbReference type="InterPro" id="IPR035984">
    <property type="entry name" value="Acyl-CoA-binding_sf"/>
</dbReference>
<keyword evidence="5" id="KW-1185">Reference proteome</keyword>
<feature type="domain" description="ACB" evidence="3">
    <location>
        <begin position="8"/>
        <end position="102"/>
    </location>
</feature>
<dbReference type="Proteomes" id="UP001210925">
    <property type="component" value="Unassembled WGS sequence"/>
</dbReference>
<dbReference type="InterPro" id="IPR000582">
    <property type="entry name" value="Acyl-CoA-binding_protein"/>
</dbReference>
<keyword evidence="2" id="KW-1133">Transmembrane helix</keyword>
<dbReference type="GO" id="GO:0006631">
    <property type="term" value="P:fatty acid metabolic process"/>
    <property type="evidence" value="ECO:0007669"/>
    <property type="project" value="TreeGrafter"/>
</dbReference>
<protein>
    <submittedName>
        <fullName evidence="4">Acyl-CoA binding domain containing 5</fullName>
    </submittedName>
</protein>
<dbReference type="InterPro" id="IPR014352">
    <property type="entry name" value="FERM/acyl-CoA-bd_prot_sf"/>
</dbReference>
<dbReference type="GO" id="GO:0005737">
    <property type="term" value="C:cytoplasm"/>
    <property type="evidence" value="ECO:0007669"/>
    <property type="project" value="TreeGrafter"/>
</dbReference>
<comment type="caution">
    <text evidence="4">The sequence shown here is derived from an EMBL/GenBank/DDBJ whole genome shotgun (WGS) entry which is preliminary data.</text>
</comment>
<dbReference type="PANTHER" id="PTHR23310">
    <property type="entry name" value="ACYL-COA-BINDING PROTEIN, ACBP"/>
    <property type="match status" value="1"/>
</dbReference>
<evidence type="ECO:0000256" key="1">
    <source>
        <dbReference type="ARBA" id="ARBA00023121"/>
    </source>
</evidence>
<dbReference type="Gene3D" id="1.20.80.10">
    <property type="match status" value="1"/>
</dbReference>
<keyword evidence="2" id="KW-0472">Membrane</keyword>
<feature type="transmembrane region" description="Helical" evidence="2">
    <location>
        <begin position="167"/>
        <end position="184"/>
    </location>
</feature>
<reference evidence="4" key="1">
    <citation type="submission" date="2020-05" db="EMBL/GenBank/DDBJ databases">
        <title>Phylogenomic resolution of chytrid fungi.</title>
        <authorList>
            <person name="Stajich J.E."/>
            <person name="Amses K."/>
            <person name="Simmons R."/>
            <person name="Seto K."/>
            <person name="Myers J."/>
            <person name="Bonds A."/>
            <person name="Quandt C.A."/>
            <person name="Barry K."/>
            <person name="Liu P."/>
            <person name="Grigoriev I."/>
            <person name="Longcore J.E."/>
            <person name="James T.Y."/>
        </authorList>
    </citation>
    <scope>NUCLEOTIDE SEQUENCE</scope>
    <source>
        <strain evidence="4">PLAUS21</strain>
    </source>
</reference>
<keyword evidence="1" id="KW-0446">Lipid-binding</keyword>
<evidence type="ECO:0000256" key="2">
    <source>
        <dbReference type="SAM" id="Phobius"/>
    </source>
</evidence>
<accession>A0AAD5Y4U0</accession>
<organism evidence="4 5">
    <name type="scientific">Boothiomyces macroporosus</name>
    <dbReference type="NCBI Taxonomy" id="261099"/>
    <lineage>
        <taxon>Eukaryota</taxon>
        <taxon>Fungi</taxon>
        <taxon>Fungi incertae sedis</taxon>
        <taxon>Chytridiomycota</taxon>
        <taxon>Chytridiomycota incertae sedis</taxon>
        <taxon>Chytridiomycetes</taxon>
        <taxon>Rhizophydiales</taxon>
        <taxon>Terramycetaceae</taxon>
        <taxon>Boothiomyces</taxon>
    </lineage>
</organism>
<evidence type="ECO:0000259" key="3">
    <source>
        <dbReference type="PROSITE" id="PS51228"/>
    </source>
</evidence>
<sequence length="190" mass="22561">MSNNDEIINDLFDHACDALKQLTLLSPFPAHWPTIPISNRLLTYAYFKQATKGDCKQPQPQWWDSTKRYKWNAWKKLVNKSQKEAKIGYIRIAIDILTPFLSIPEKKSEKIEENIKYLSKIDEIDYVKLKTPLVVYVRDLTIANENRYEFLIRLAPLIVMKPKPKRWIYLLILVLIFLGYTYKIRKRKSI</sequence>
<evidence type="ECO:0000313" key="4">
    <source>
        <dbReference type="EMBL" id="KAJ3252350.1"/>
    </source>
</evidence>
<proteinExistence type="predicted"/>
<keyword evidence="2" id="KW-0812">Transmembrane</keyword>
<name>A0AAD5Y4U0_9FUNG</name>